<gene>
    <name evidence="1" type="ORF">MML48_8g00008756</name>
</gene>
<protein>
    <submittedName>
        <fullName evidence="1">2-oxoglutarate dehydrogenase</fullName>
    </submittedName>
</protein>
<dbReference type="Proteomes" id="UP001056778">
    <property type="component" value="Chromosome 8"/>
</dbReference>
<evidence type="ECO:0000313" key="2">
    <source>
        <dbReference type="Proteomes" id="UP001056778"/>
    </source>
</evidence>
<evidence type="ECO:0000313" key="1">
    <source>
        <dbReference type="EMBL" id="KAI4456533.1"/>
    </source>
</evidence>
<accession>A0ACB9SN37</accession>
<organism evidence="1 2">
    <name type="scientific">Holotrichia oblita</name>
    <name type="common">Chafer beetle</name>
    <dbReference type="NCBI Taxonomy" id="644536"/>
    <lineage>
        <taxon>Eukaryota</taxon>
        <taxon>Metazoa</taxon>
        <taxon>Ecdysozoa</taxon>
        <taxon>Arthropoda</taxon>
        <taxon>Hexapoda</taxon>
        <taxon>Insecta</taxon>
        <taxon>Pterygota</taxon>
        <taxon>Neoptera</taxon>
        <taxon>Endopterygota</taxon>
        <taxon>Coleoptera</taxon>
        <taxon>Polyphaga</taxon>
        <taxon>Scarabaeiformia</taxon>
        <taxon>Scarabaeidae</taxon>
        <taxon>Melolonthinae</taxon>
        <taxon>Holotrichia</taxon>
    </lineage>
</organism>
<sequence length="298" mass="33014">MIDELKAEVKDDQVFRLPPDTFIGGNETSLALSEIIKRLEEAYCRNITVEYGHLNSISQCNWLKKKFEPPGATKLSKDLKRLTLARLIRATGFEAFASKKFPSVKRFSAEGGETLIPCLKQIIDKSTELGANYFIIGMAHRGRINTVANVCRQDLVEILAQFYDLDVTDPFEGDVKYHLGLCLDRLNKVTNKHITCVVIANPSHLECSGALVMGRAKGEQFFRGDKYGKTVLEVLPILVHGDAAVCGQGIVYEIAQYGDIPAFTTFGSIHVVLNNQLGFTTIPRDNRSSEFPTGIAIS</sequence>
<reference evidence="1" key="1">
    <citation type="submission" date="2022-04" db="EMBL/GenBank/DDBJ databases">
        <title>Chromosome-scale genome assembly of Holotrichia oblita Faldermann.</title>
        <authorList>
            <person name="Rongchong L."/>
        </authorList>
    </citation>
    <scope>NUCLEOTIDE SEQUENCE</scope>
    <source>
        <strain evidence="1">81SQS9</strain>
    </source>
</reference>
<comment type="caution">
    <text evidence="1">The sequence shown here is derived from an EMBL/GenBank/DDBJ whole genome shotgun (WGS) entry which is preliminary data.</text>
</comment>
<keyword evidence="2" id="KW-1185">Reference proteome</keyword>
<name>A0ACB9SN37_HOLOL</name>
<proteinExistence type="predicted"/>
<dbReference type="EMBL" id="CM043022">
    <property type="protein sequence ID" value="KAI4456533.1"/>
    <property type="molecule type" value="Genomic_DNA"/>
</dbReference>